<dbReference type="InterPro" id="IPR001915">
    <property type="entry name" value="Peptidase_M48"/>
</dbReference>
<dbReference type="HAMAP" id="MF_00997">
    <property type="entry name" value="Protease_BepA"/>
    <property type="match status" value="1"/>
</dbReference>
<keyword evidence="9" id="KW-0802">TPR repeat</keyword>
<comment type="cofactor">
    <cofactor evidence="8">
        <name>Zn(2+)</name>
        <dbReference type="ChEBI" id="CHEBI:29105"/>
    </cofactor>
    <text evidence="8">Binds 1 zinc ion per subunit.</text>
</comment>
<dbReference type="InterPro" id="IPR011990">
    <property type="entry name" value="TPR-like_helical_dom_sf"/>
</dbReference>
<sequence length="444" mass="50137">MVSKQQEFQIGRTWLKVFRSRVREFDDPLMQQYLENLIYNLATYSELENPNIELVIVNNPTMNAFAVPGGVVGIHTGLFSYAENEDQMVSVLAHELAHLSQRHFARGLESRQNSSAATLAGLLTGLVLAATVGGDAGMAAMTATQAMTLENQLRYSRSNEKEADRFGLRTMEKAGRDPGAVGDMFETMLKRLRYSGDRPPEFLLTHPVTEKRISDAKARTLSNSMRHYPDHPDYYLMKARADVAMAKTPSDSIKRFQKMLDDNTQQEAAAYYGLALVYIQTGKFSEAQEILARLVKENPYQPAFHYSNIELSIAEQDYKSGLKKLEAQLNRNPGNYPLLSLKAEALWLDHQYEEAGEILTILARDRNQDPMVWYRLAEVRGLAGNISGVHQARAEYFILVGAFSLAREQLGLAQKLTMSDFKQSAIIRQRLRDVVSMEERAEKL</sequence>
<dbReference type="InterPro" id="IPR030873">
    <property type="entry name" value="Protease_BepA"/>
</dbReference>
<dbReference type="GO" id="GO:0051603">
    <property type="term" value="P:proteolysis involved in protein catabolic process"/>
    <property type="evidence" value="ECO:0007669"/>
    <property type="project" value="TreeGrafter"/>
</dbReference>
<evidence type="ECO:0000256" key="2">
    <source>
        <dbReference type="ARBA" id="ARBA00022723"/>
    </source>
</evidence>
<keyword evidence="6 8" id="KW-0862">Zinc</keyword>
<proteinExistence type="inferred from homology"/>
<evidence type="ECO:0000256" key="5">
    <source>
        <dbReference type="ARBA" id="ARBA00022801"/>
    </source>
</evidence>
<dbReference type="GO" id="GO:0008270">
    <property type="term" value="F:zinc ion binding"/>
    <property type="evidence" value="ECO:0007669"/>
    <property type="project" value="UniProtKB-UniRule"/>
</dbReference>
<evidence type="ECO:0000256" key="7">
    <source>
        <dbReference type="ARBA" id="ARBA00023049"/>
    </source>
</evidence>
<dbReference type="CDD" id="cd07324">
    <property type="entry name" value="M48C_Oma1-like"/>
    <property type="match status" value="1"/>
</dbReference>
<feature type="repeat" description="TPR" evidence="9">
    <location>
        <begin position="268"/>
        <end position="301"/>
    </location>
</feature>
<dbReference type="PANTHER" id="PTHR22726:SF1">
    <property type="entry name" value="METALLOENDOPEPTIDASE OMA1, MITOCHONDRIAL"/>
    <property type="match status" value="1"/>
</dbReference>
<dbReference type="Gene3D" id="3.30.2010.10">
    <property type="entry name" value="Metalloproteases ('zincins'), catalytic domain"/>
    <property type="match status" value="1"/>
</dbReference>
<name>A0A520MGK5_9GAMM</name>
<dbReference type="AlphaFoldDB" id="A0A520MGK5"/>
<dbReference type="EC" id="3.4.-.-" evidence="8"/>
<dbReference type="InterPro" id="IPR019734">
    <property type="entry name" value="TPR_rpt"/>
</dbReference>
<protein>
    <recommendedName>
        <fullName evidence="8">Putative beta-barrel assembly-enhancing protease</fullName>
        <ecNumber evidence="8">3.4.-.-</ecNumber>
    </recommendedName>
</protein>
<keyword evidence="4 8" id="KW-0574">Periplasm</keyword>
<keyword evidence="2 8" id="KW-0479">Metal-binding</keyword>
<comment type="subcellular location">
    <subcellularLocation>
        <location evidence="8">Periplasm</location>
    </subcellularLocation>
</comment>
<dbReference type="SUPFAM" id="SSF48452">
    <property type="entry name" value="TPR-like"/>
    <property type="match status" value="1"/>
</dbReference>
<dbReference type="Proteomes" id="UP000315889">
    <property type="component" value="Unassembled WGS sequence"/>
</dbReference>
<dbReference type="EMBL" id="SHBP01000005">
    <property type="protein sequence ID" value="RZO20340.1"/>
    <property type="molecule type" value="Genomic_DNA"/>
</dbReference>
<evidence type="ECO:0000256" key="3">
    <source>
        <dbReference type="ARBA" id="ARBA00022729"/>
    </source>
</evidence>
<dbReference type="Pfam" id="PF14559">
    <property type="entry name" value="TPR_19"/>
    <property type="match status" value="2"/>
</dbReference>
<evidence type="ECO:0000256" key="8">
    <source>
        <dbReference type="HAMAP-Rule" id="MF_00997"/>
    </source>
</evidence>
<evidence type="ECO:0000256" key="1">
    <source>
        <dbReference type="ARBA" id="ARBA00022670"/>
    </source>
</evidence>
<organism evidence="11 12">
    <name type="scientific">SAR92 clade bacterium</name>
    <dbReference type="NCBI Taxonomy" id="2315479"/>
    <lineage>
        <taxon>Bacteria</taxon>
        <taxon>Pseudomonadati</taxon>
        <taxon>Pseudomonadota</taxon>
        <taxon>Gammaproteobacteria</taxon>
        <taxon>Cellvibrionales</taxon>
        <taxon>Porticoccaceae</taxon>
        <taxon>SAR92 clade</taxon>
    </lineage>
</organism>
<comment type="function">
    <text evidence="8">Functions as both a chaperone and a metalloprotease. Maintains the integrity of the outer membrane by promoting either the assembly or the elimination of outer membrane proteins, depending on their folding state.</text>
</comment>
<feature type="binding site" evidence="8">
    <location>
        <position position="160"/>
    </location>
    <ligand>
        <name>Zn(2+)</name>
        <dbReference type="ChEBI" id="CHEBI:29105"/>
        <note>catalytic</note>
    </ligand>
</feature>
<dbReference type="GO" id="GO:0004222">
    <property type="term" value="F:metalloendopeptidase activity"/>
    <property type="evidence" value="ECO:0007669"/>
    <property type="project" value="InterPro"/>
</dbReference>
<feature type="binding site" evidence="8">
    <location>
        <position position="94"/>
    </location>
    <ligand>
        <name>Zn(2+)</name>
        <dbReference type="ChEBI" id="CHEBI:29105"/>
        <note>catalytic</note>
    </ligand>
</feature>
<evidence type="ECO:0000313" key="12">
    <source>
        <dbReference type="Proteomes" id="UP000315889"/>
    </source>
</evidence>
<gene>
    <name evidence="11" type="ORF">EVB03_05010</name>
</gene>
<feature type="active site" evidence="8">
    <location>
        <position position="95"/>
    </location>
</feature>
<evidence type="ECO:0000256" key="4">
    <source>
        <dbReference type="ARBA" id="ARBA00022764"/>
    </source>
</evidence>
<accession>A0A520MGK5</accession>
<evidence type="ECO:0000259" key="10">
    <source>
        <dbReference type="Pfam" id="PF01435"/>
    </source>
</evidence>
<keyword evidence="7 8" id="KW-0482">Metalloprotease</keyword>
<dbReference type="PROSITE" id="PS50005">
    <property type="entry name" value="TPR"/>
    <property type="match status" value="1"/>
</dbReference>
<keyword evidence="3 8" id="KW-0732">Signal</keyword>
<dbReference type="InterPro" id="IPR051156">
    <property type="entry name" value="Mito/Outer_Membr_Metalloprot"/>
</dbReference>
<dbReference type="GO" id="GO:0042597">
    <property type="term" value="C:periplasmic space"/>
    <property type="evidence" value="ECO:0007669"/>
    <property type="project" value="UniProtKB-SubCell"/>
</dbReference>
<keyword evidence="5 8" id="KW-0378">Hydrolase</keyword>
<feature type="binding site" evidence="8">
    <location>
        <position position="98"/>
    </location>
    <ligand>
        <name>Zn(2+)</name>
        <dbReference type="ChEBI" id="CHEBI:29105"/>
        <note>catalytic</note>
    </ligand>
</feature>
<dbReference type="PANTHER" id="PTHR22726">
    <property type="entry name" value="METALLOENDOPEPTIDASE OMA1"/>
    <property type="match status" value="1"/>
</dbReference>
<evidence type="ECO:0000256" key="6">
    <source>
        <dbReference type="ARBA" id="ARBA00022833"/>
    </source>
</evidence>
<feature type="domain" description="Peptidase M48" evidence="10">
    <location>
        <begin position="29"/>
        <end position="219"/>
    </location>
</feature>
<evidence type="ECO:0000256" key="9">
    <source>
        <dbReference type="PROSITE-ProRule" id="PRU00339"/>
    </source>
</evidence>
<keyword evidence="1 8" id="KW-0645">Protease</keyword>
<feature type="active site" description="Proton donor" evidence="8">
    <location>
        <position position="164"/>
    </location>
</feature>
<comment type="caution">
    <text evidence="11">The sequence shown here is derived from an EMBL/GenBank/DDBJ whole genome shotgun (WGS) entry which is preliminary data.</text>
</comment>
<dbReference type="Gene3D" id="1.25.40.10">
    <property type="entry name" value="Tetratricopeptide repeat domain"/>
    <property type="match status" value="1"/>
</dbReference>
<dbReference type="GO" id="GO:0016020">
    <property type="term" value="C:membrane"/>
    <property type="evidence" value="ECO:0007669"/>
    <property type="project" value="InterPro"/>
</dbReference>
<evidence type="ECO:0000313" key="11">
    <source>
        <dbReference type="EMBL" id="RZO20340.1"/>
    </source>
</evidence>
<comment type="similarity">
    <text evidence="8">Belongs to the peptidase M48 family. BepA subfamily.</text>
</comment>
<reference evidence="11 12" key="1">
    <citation type="submission" date="2019-02" db="EMBL/GenBank/DDBJ databases">
        <title>Prokaryotic population dynamics and viral predation in marine succession experiment using metagenomics: the confinement effect.</title>
        <authorList>
            <person name="Haro-Moreno J.M."/>
            <person name="Rodriguez-Valera F."/>
            <person name="Lopez-Perez M."/>
        </authorList>
    </citation>
    <scope>NUCLEOTIDE SEQUENCE [LARGE SCALE GENOMIC DNA]</scope>
    <source>
        <strain evidence="11">MED-G170</strain>
    </source>
</reference>
<dbReference type="Pfam" id="PF01435">
    <property type="entry name" value="Peptidase_M48"/>
    <property type="match status" value="1"/>
</dbReference>